<name>X1BL85_9ZZZZ</name>
<feature type="transmembrane region" description="Helical" evidence="1">
    <location>
        <begin position="6"/>
        <end position="26"/>
    </location>
</feature>
<keyword evidence="1" id="KW-1133">Transmembrane helix</keyword>
<comment type="caution">
    <text evidence="2">The sequence shown here is derived from an EMBL/GenBank/DDBJ whole genome shotgun (WGS) entry which is preliminary data.</text>
</comment>
<keyword evidence="1" id="KW-0812">Transmembrane</keyword>
<evidence type="ECO:0000313" key="2">
    <source>
        <dbReference type="EMBL" id="GAG96669.1"/>
    </source>
</evidence>
<sequence>MTYKILMIITLIIAILVIIVALKSLWTDDPCPKKPDIDIGEEAWLLEIKKKDQGESHISKLTGKE</sequence>
<evidence type="ECO:0000256" key="1">
    <source>
        <dbReference type="SAM" id="Phobius"/>
    </source>
</evidence>
<dbReference type="EMBL" id="BART01023781">
    <property type="protein sequence ID" value="GAG96669.1"/>
    <property type="molecule type" value="Genomic_DNA"/>
</dbReference>
<organism evidence="2">
    <name type="scientific">marine sediment metagenome</name>
    <dbReference type="NCBI Taxonomy" id="412755"/>
    <lineage>
        <taxon>unclassified sequences</taxon>
        <taxon>metagenomes</taxon>
        <taxon>ecological metagenomes</taxon>
    </lineage>
</organism>
<proteinExistence type="predicted"/>
<reference evidence="2" key="1">
    <citation type="journal article" date="2014" name="Front. Microbiol.">
        <title>High frequency of phylogenetically diverse reductive dehalogenase-homologous genes in deep subseafloor sedimentary metagenomes.</title>
        <authorList>
            <person name="Kawai M."/>
            <person name="Futagami T."/>
            <person name="Toyoda A."/>
            <person name="Takaki Y."/>
            <person name="Nishi S."/>
            <person name="Hori S."/>
            <person name="Arai W."/>
            <person name="Tsubouchi T."/>
            <person name="Morono Y."/>
            <person name="Uchiyama I."/>
            <person name="Ito T."/>
            <person name="Fujiyama A."/>
            <person name="Inagaki F."/>
            <person name="Takami H."/>
        </authorList>
    </citation>
    <scope>NUCLEOTIDE SEQUENCE</scope>
    <source>
        <strain evidence="2">Expedition CK06-06</strain>
    </source>
</reference>
<dbReference type="AlphaFoldDB" id="X1BL85"/>
<protein>
    <submittedName>
        <fullName evidence="2">Uncharacterized protein</fullName>
    </submittedName>
</protein>
<accession>X1BL85</accession>
<gene>
    <name evidence="2" type="ORF">S01H4_43160</name>
</gene>
<keyword evidence="1" id="KW-0472">Membrane</keyword>